<feature type="transmembrane region" description="Helical" evidence="8">
    <location>
        <begin position="116"/>
        <end position="138"/>
    </location>
</feature>
<dbReference type="FunCoup" id="A0A6P8IPI3">
    <property type="interactions" value="1272"/>
</dbReference>
<feature type="transmembrane region" description="Helical" evidence="8">
    <location>
        <begin position="421"/>
        <end position="437"/>
    </location>
</feature>
<dbReference type="PANTHER" id="PTHR16950">
    <property type="entry name" value="ZINC TRANSPORTER SLC39A7 HISTIDINE-RICH MEMBRANE PROTEIN KE4"/>
    <property type="match status" value="1"/>
</dbReference>
<dbReference type="Pfam" id="PF02535">
    <property type="entry name" value="Zip"/>
    <property type="match status" value="1"/>
</dbReference>
<evidence type="ECO:0000256" key="1">
    <source>
        <dbReference type="ARBA" id="ARBA00004141"/>
    </source>
</evidence>
<evidence type="ECO:0000256" key="2">
    <source>
        <dbReference type="ARBA" id="ARBA00022448"/>
    </source>
</evidence>
<dbReference type="PANTHER" id="PTHR16950:SF25">
    <property type="entry name" value="ZINC TRANSPORTER SLC39A7"/>
    <property type="match status" value="1"/>
</dbReference>
<dbReference type="GO" id="GO:0006882">
    <property type="term" value="P:intracellular zinc ion homeostasis"/>
    <property type="evidence" value="ECO:0007669"/>
    <property type="project" value="TreeGrafter"/>
</dbReference>
<evidence type="ECO:0000256" key="7">
    <source>
        <dbReference type="SAM" id="MobiDB-lite"/>
    </source>
</evidence>
<dbReference type="InterPro" id="IPR003689">
    <property type="entry name" value="ZIP"/>
</dbReference>
<feature type="compositionally biased region" description="Basic and acidic residues" evidence="7">
    <location>
        <begin position="52"/>
        <end position="64"/>
    </location>
</feature>
<evidence type="ECO:0000256" key="3">
    <source>
        <dbReference type="ARBA" id="ARBA00022692"/>
    </source>
</evidence>
<evidence type="ECO:0000313" key="11">
    <source>
        <dbReference type="RefSeq" id="XP_031568360.1"/>
    </source>
</evidence>
<feature type="transmembrane region" description="Helical" evidence="8">
    <location>
        <begin position="358"/>
        <end position="380"/>
    </location>
</feature>
<keyword evidence="10" id="KW-1185">Reference proteome</keyword>
<keyword evidence="2" id="KW-0813">Transport</keyword>
<dbReference type="InParanoid" id="A0A6P8IPI3"/>
<dbReference type="KEGG" id="aten:116303056"/>
<dbReference type="Proteomes" id="UP000515163">
    <property type="component" value="Unplaced"/>
</dbReference>
<gene>
    <name evidence="11" type="primary">LOC116303056</name>
</gene>
<feature type="region of interest" description="Disordered" evidence="7">
    <location>
        <begin position="232"/>
        <end position="285"/>
    </location>
</feature>
<feature type="chain" id="PRO_5027953862" evidence="9">
    <location>
        <begin position="22"/>
        <end position="438"/>
    </location>
</feature>
<dbReference type="GeneID" id="116303056"/>
<proteinExistence type="inferred from homology"/>
<sequence>MKTIVAIVFCVILTLVVCVSGHGHEHGHSHEQHHHHHHEHPNGHQEHHHHGHEHEQHDHGPEHRHEHHHEHHHDGMEESSVFNRYSREMNEPEVPTASAKTKMPLTPKPIRSTVTIWIEALSSTILISAAPFFILFFIPLTGNTAEQKPLLKILLAFASGGLLGDAFLHLIPHAINPHSHLEEHSHSHDHDHGHGHGHGHSHSSDMTVGFWVLGGIIAFLIVEKFVRYVKGGHGHSHGHEPSSSKTTDSEEVKKKDDENVRKRKKTEEDKSEEEDTTKENDQTEIIEPKEIKVAGYLNLAADFTHNFTDGLAIGASFLVSRNLGIVTTLTILLHEVPHEIGDFAILVQSGCDKKKAMYLQLSTATGAIAGTLCGLLAHNIGSSATLWILPFTAGGFIYIATVSVIPELLGDSKIGQSIKEVIGLLFGVFMMVVIAQIE</sequence>
<protein>
    <submittedName>
        <fullName evidence="11">Protein catecholamines up-like</fullName>
    </submittedName>
</protein>
<feature type="transmembrane region" description="Helical" evidence="8">
    <location>
        <begin position="386"/>
        <end position="409"/>
    </location>
</feature>
<feature type="transmembrane region" description="Helical" evidence="8">
    <location>
        <begin position="150"/>
        <end position="171"/>
    </location>
</feature>
<dbReference type="OrthoDB" id="200954at2759"/>
<evidence type="ECO:0000256" key="8">
    <source>
        <dbReference type="SAM" id="Phobius"/>
    </source>
</evidence>
<feature type="transmembrane region" description="Helical" evidence="8">
    <location>
        <begin position="208"/>
        <end position="226"/>
    </location>
</feature>
<keyword evidence="9" id="KW-0732">Signal</keyword>
<feature type="compositionally biased region" description="Basic and acidic residues" evidence="7">
    <location>
        <begin position="237"/>
        <end position="268"/>
    </location>
</feature>
<evidence type="ECO:0000256" key="5">
    <source>
        <dbReference type="ARBA" id="ARBA00023136"/>
    </source>
</evidence>
<feature type="signal peptide" evidence="9">
    <location>
        <begin position="1"/>
        <end position="21"/>
    </location>
</feature>
<dbReference type="GO" id="GO:0016020">
    <property type="term" value="C:membrane"/>
    <property type="evidence" value="ECO:0007669"/>
    <property type="project" value="UniProtKB-SubCell"/>
</dbReference>
<feature type="region of interest" description="Disordered" evidence="7">
    <location>
        <begin position="180"/>
        <end position="201"/>
    </location>
</feature>
<comment type="subcellular location">
    <subcellularLocation>
        <location evidence="1">Membrane</location>
        <topology evidence="1">Multi-pass membrane protein</topology>
    </subcellularLocation>
</comment>
<evidence type="ECO:0000256" key="4">
    <source>
        <dbReference type="ARBA" id="ARBA00022989"/>
    </source>
</evidence>
<dbReference type="GO" id="GO:0005385">
    <property type="term" value="F:zinc ion transmembrane transporter activity"/>
    <property type="evidence" value="ECO:0007669"/>
    <property type="project" value="TreeGrafter"/>
</dbReference>
<keyword evidence="3 8" id="KW-0812">Transmembrane</keyword>
<reference evidence="11" key="1">
    <citation type="submission" date="2025-08" db="UniProtKB">
        <authorList>
            <consortium name="RefSeq"/>
        </authorList>
    </citation>
    <scope>IDENTIFICATION</scope>
    <source>
        <tissue evidence="11">Tentacle</tissue>
    </source>
</reference>
<comment type="similarity">
    <text evidence="6">Belongs to the ZIP transporter (TC 2.A.5) family. KE4/Catsup subfamily.</text>
</comment>
<keyword evidence="4 8" id="KW-1133">Transmembrane helix</keyword>
<dbReference type="RefSeq" id="XP_031568360.1">
    <property type="nucleotide sequence ID" value="XM_031712500.1"/>
</dbReference>
<evidence type="ECO:0000313" key="10">
    <source>
        <dbReference type="Proteomes" id="UP000515163"/>
    </source>
</evidence>
<feature type="compositionally biased region" description="Basic and acidic residues" evidence="7">
    <location>
        <begin position="180"/>
        <end position="194"/>
    </location>
</feature>
<keyword evidence="5 8" id="KW-0472">Membrane</keyword>
<dbReference type="AlphaFoldDB" id="A0A6P8IPI3"/>
<evidence type="ECO:0000256" key="6">
    <source>
        <dbReference type="ARBA" id="ARBA00038485"/>
    </source>
</evidence>
<name>A0A6P8IPI3_ACTTE</name>
<feature type="region of interest" description="Disordered" evidence="7">
    <location>
        <begin position="23"/>
        <end position="79"/>
    </location>
</feature>
<accession>A0A6P8IPI3</accession>
<evidence type="ECO:0000256" key="9">
    <source>
        <dbReference type="SAM" id="SignalP"/>
    </source>
</evidence>
<organism evidence="10 11">
    <name type="scientific">Actinia tenebrosa</name>
    <name type="common">Australian red waratah sea anemone</name>
    <dbReference type="NCBI Taxonomy" id="6105"/>
    <lineage>
        <taxon>Eukaryota</taxon>
        <taxon>Metazoa</taxon>
        <taxon>Cnidaria</taxon>
        <taxon>Anthozoa</taxon>
        <taxon>Hexacorallia</taxon>
        <taxon>Actiniaria</taxon>
        <taxon>Actiniidae</taxon>
        <taxon>Actinia</taxon>
    </lineage>
</organism>